<organism evidence="1 2">
    <name type="scientific">Entomophthora muscae</name>
    <dbReference type="NCBI Taxonomy" id="34485"/>
    <lineage>
        <taxon>Eukaryota</taxon>
        <taxon>Fungi</taxon>
        <taxon>Fungi incertae sedis</taxon>
        <taxon>Zoopagomycota</taxon>
        <taxon>Entomophthoromycotina</taxon>
        <taxon>Entomophthoromycetes</taxon>
        <taxon>Entomophthorales</taxon>
        <taxon>Entomophthoraceae</taxon>
        <taxon>Entomophthora</taxon>
    </lineage>
</organism>
<keyword evidence="2" id="KW-1185">Reference proteome</keyword>
<protein>
    <submittedName>
        <fullName evidence="1">Nucleotide exchange factor sil1</fullName>
    </submittedName>
</protein>
<name>A0ACC2T129_9FUNG</name>
<reference evidence="1" key="1">
    <citation type="submission" date="2022-04" db="EMBL/GenBank/DDBJ databases">
        <title>Genome of the entomopathogenic fungus Entomophthora muscae.</title>
        <authorList>
            <person name="Elya C."/>
            <person name="Lovett B.R."/>
            <person name="Lee E."/>
            <person name="Macias A.M."/>
            <person name="Hajek A.E."/>
            <person name="De Bivort B.L."/>
            <person name="Kasson M.T."/>
            <person name="De Fine Licht H.H."/>
            <person name="Stajich J.E."/>
        </authorList>
    </citation>
    <scope>NUCLEOTIDE SEQUENCE</scope>
    <source>
        <strain evidence="1">Berkeley</strain>
    </source>
</reference>
<sequence>MRFDISAFIIAIALGVHASTAEGTYISSDSSAPVAHVPHPGHCSSDEFKHSDDLCYSKVFVPTHEFQKVIKGQVIPKGLHVKMSMATGEQMAKLR</sequence>
<comment type="caution">
    <text evidence="1">The sequence shown here is derived from an EMBL/GenBank/DDBJ whole genome shotgun (WGS) entry which is preliminary data.</text>
</comment>
<gene>
    <name evidence="1" type="primary">SIL1_2</name>
    <name evidence="1" type="ORF">DSO57_1030645</name>
</gene>
<dbReference type="EMBL" id="QTSX02003763">
    <property type="protein sequence ID" value="KAJ9068235.1"/>
    <property type="molecule type" value="Genomic_DNA"/>
</dbReference>
<dbReference type="Proteomes" id="UP001165960">
    <property type="component" value="Unassembled WGS sequence"/>
</dbReference>
<evidence type="ECO:0000313" key="2">
    <source>
        <dbReference type="Proteomes" id="UP001165960"/>
    </source>
</evidence>
<evidence type="ECO:0000313" key="1">
    <source>
        <dbReference type="EMBL" id="KAJ9068235.1"/>
    </source>
</evidence>
<proteinExistence type="predicted"/>
<accession>A0ACC2T129</accession>